<evidence type="ECO:0000256" key="6">
    <source>
        <dbReference type="PROSITE-ProRule" id="PRU00201"/>
    </source>
</evidence>
<gene>
    <name evidence="8" type="ORF">CTOB1V02_LOCUS2419</name>
</gene>
<dbReference type="GO" id="GO:0003007">
    <property type="term" value="P:heart morphogenesis"/>
    <property type="evidence" value="ECO:0007669"/>
    <property type="project" value="TreeGrafter"/>
</dbReference>
<dbReference type="PROSITE" id="PS50252">
    <property type="entry name" value="TBOX_3"/>
    <property type="match status" value="1"/>
</dbReference>
<feature type="region of interest" description="Disordered" evidence="7">
    <location>
        <begin position="323"/>
        <end position="354"/>
    </location>
</feature>
<dbReference type="GO" id="GO:0001707">
    <property type="term" value="P:mesoderm formation"/>
    <property type="evidence" value="ECO:0007669"/>
    <property type="project" value="TreeGrafter"/>
</dbReference>
<dbReference type="AlphaFoldDB" id="A0A7R8W421"/>
<comment type="caution">
    <text evidence="6">Lacks conserved residue(s) required for the propagation of feature annotation.</text>
</comment>
<evidence type="ECO:0000256" key="2">
    <source>
        <dbReference type="ARBA" id="ARBA00023015"/>
    </source>
</evidence>
<dbReference type="InterPro" id="IPR046360">
    <property type="entry name" value="T-box_DNA-bd"/>
</dbReference>
<proteinExistence type="predicted"/>
<dbReference type="PANTHER" id="PTHR11267">
    <property type="entry name" value="T-BOX PROTEIN-RELATED"/>
    <property type="match status" value="1"/>
</dbReference>
<dbReference type="CDD" id="cd20192">
    <property type="entry name" value="T-box_TBXT_TBX19-like"/>
    <property type="match status" value="1"/>
</dbReference>
<dbReference type="InterPro" id="IPR001699">
    <property type="entry name" value="TF_T-box"/>
</dbReference>
<evidence type="ECO:0000256" key="3">
    <source>
        <dbReference type="ARBA" id="ARBA00023125"/>
    </source>
</evidence>
<keyword evidence="3 6" id="KW-0238">DNA-binding</keyword>
<feature type="region of interest" description="Disordered" evidence="7">
    <location>
        <begin position="263"/>
        <end position="304"/>
    </location>
</feature>
<reference evidence="8" key="1">
    <citation type="submission" date="2020-11" db="EMBL/GenBank/DDBJ databases">
        <authorList>
            <person name="Tran Van P."/>
        </authorList>
    </citation>
    <scope>NUCLEOTIDE SEQUENCE</scope>
</reference>
<dbReference type="PROSITE" id="PS01283">
    <property type="entry name" value="TBOX_1"/>
    <property type="match status" value="1"/>
</dbReference>
<dbReference type="PRINTS" id="PR00937">
    <property type="entry name" value="TBOX"/>
</dbReference>
<keyword evidence="4" id="KW-0804">Transcription</keyword>
<dbReference type="GO" id="GO:0000981">
    <property type="term" value="F:DNA-binding transcription factor activity, RNA polymerase II-specific"/>
    <property type="evidence" value="ECO:0007669"/>
    <property type="project" value="TreeGrafter"/>
</dbReference>
<protein>
    <submittedName>
        <fullName evidence="8">Uncharacterized protein</fullName>
    </submittedName>
</protein>
<dbReference type="GO" id="GO:0005634">
    <property type="term" value="C:nucleus"/>
    <property type="evidence" value="ECO:0007669"/>
    <property type="project" value="UniProtKB-SubCell"/>
</dbReference>
<comment type="subcellular location">
    <subcellularLocation>
        <location evidence="1 6">Nucleus</location>
    </subcellularLocation>
</comment>
<feature type="region of interest" description="Disordered" evidence="7">
    <location>
        <begin position="480"/>
        <end position="510"/>
    </location>
</feature>
<evidence type="ECO:0000256" key="7">
    <source>
        <dbReference type="SAM" id="MobiDB-lite"/>
    </source>
</evidence>
<dbReference type="Gene3D" id="2.60.40.820">
    <property type="entry name" value="Transcription factor, T-box"/>
    <property type="match status" value="1"/>
</dbReference>
<accession>A0A7R8W421</accession>
<keyword evidence="5 6" id="KW-0539">Nucleus</keyword>
<evidence type="ECO:0000256" key="4">
    <source>
        <dbReference type="ARBA" id="ARBA00023163"/>
    </source>
</evidence>
<dbReference type="Pfam" id="PF00907">
    <property type="entry name" value="T-box"/>
    <property type="match status" value="1"/>
</dbReference>
<name>A0A7R8W421_9CRUS</name>
<dbReference type="SUPFAM" id="SSF49417">
    <property type="entry name" value="p53-like transcription factors"/>
    <property type="match status" value="1"/>
</dbReference>
<dbReference type="SMART" id="SM00425">
    <property type="entry name" value="TBOX"/>
    <property type="match status" value="1"/>
</dbReference>
<dbReference type="EMBL" id="OB660375">
    <property type="protein sequence ID" value="CAD7224461.1"/>
    <property type="molecule type" value="Genomic_DNA"/>
</dbReference>
<evidence type="ECO:0000313" key="8">
    <source>
        <dbReference type="EMBL" id="CAD7224461.1"/>
    </source>
</evidence>
<keyword evidence="2" id="KW-0805">Transcription regulation</keyword>
<dbReference type="GO" id="GO:0045893">
    <property type="term" value="P:positive regulation of DNA-templated transcription"/>
    <property type="evidence" value="ECO:0007669"/>
    <property type="project" value="InterPro"/>
</dbReference>
<dbReference type="GO" id="GO:0000785">
    <property type="term" value="C:chromatin"/>
    <property type="evidence" value="ECO:0007669"/>
    <property type="project" value="TreeGrafter"/>
</dbReference>
<evidence type="ECO:0000256" key="5">
    <source>
        <dbReference type="ARBA" id="ARBA00023242"/>
    </source>
</evidence>
<dbReference type="OrthoDB" id="7442607at2759"/>
<dbReference type="InterPro" id="IPR008967">
    <property type="entry name" value="p53-like_TF_DNA-bd_sf"/>
</dbReference>
<dbReference type="GO" id="GO:0001708">
    <property type="term" value="P:cell fate specification"/>
    <property type="evidence" value="ECO:0007669"/>
    <property type="project" value="TreeGrafter"/>
</dbReference>
<sequence length="595" mass="65668">MIPANLNWLGGSMLPSKTEGCTPPSPPSTPPRVVLEDQLLWHEFNALTNEMIVTKNGRRMFPIIKASIYGLDPKTMYSVSLEFVQVNDHRWKFVNGEWVGGGKAEPAPSCSTVYAHPESPNFGSHWMKEPIQFSKVKLTNKTNGKGQRILGRRLDPPSSSSFYQIVLNSLHKYEPRIHVAAVFEEGRQRHVLSQPLPDTRFIAVTAYQGSKHCVAAVGQGNEEVTALKIKFNPFAKAFLDNKERDPLRTQEHVRNIYAHAQGEEKHQAGFSHSPAVQDIQPNSRSPVGSPWYHPPSTTSGPVHNVDRFLPTRGLSSSSVRYTPYAKHQSANPKALFPNGGSSGSGSPPTMTSATSLVHSHGAEVDQFLRPAWTPSHWTNPQNAADFFCAPSMNPSCNTFLSMTHYGAPYDPTALMMSAPSPGSPEHLSSAAHSAMPPLNVSPASSSVPDGCLKQSDSPPTILPLTSSPPSTQFQSWITHASPTTSSYHNRVKSEEDKTSGEANRPWAPNNRPIFDKLGEKENPKSPVQHLIGGRFELFNLTWKNHLRVATPGFEADNKGDERQQDEWSLREKERVRISIRSLSCINHSFSDGVSR</sequence>
<dbReference type="InterPro" id="IPR018186">
    <property type="entry name" value="TF_T-box_CS"/>
</dbReference>
<dbReference type="PANTHER" id="PTHR11267:SF106">
    <property type="entry name" value="T-RELATED PROTEIN"/>
    <property type="match status" value="1"/>
</dbReference>
<dbReference type="InterPro" id="IPR036960">
    <property type="entry name" value="T-box_sf"/>
</dbReference>
<dbReference type="GO" id="GO:0000978">
    <property type="term" value="F:RNA polymerase II cis-regulatory region sequence-specific DNA binding"/>
    <property type="evidence" value="ECO:0007669"/>
    <property type="project" value="InterPro"/>
</dbReference>
<organism evidence="8">
    <name type="scientific">Cyprideis torosa</name>
    <dbReference type="NCBI Taxonomy" id="163714"/>
    <lineage>
        <taxon>Eukaryota</taxon>
        <taxon>Metazoa</taxon>
        <taxon>Ecdysozoa</taxon>
        <taxon>Arthropoda</taxon>
        <taxon>Crustacea</taxon>
        <taxon>Oligostraca</taxon>
        <taxon>Ostracoda</taxon>
        <taxon>Podocopa</taxon>
        <taxon>Podocopida</taxon>
        <taxon>Cytherocopina</taxon>
        <taxon>Cytheroidea</taxon>
        <taxon>Cytherideidae</taxon>
        <taxon>Cyprideis</taxon>
    </lineage>
</organism>
<evidence type="ECO:0000256" key="1">
    <source>
        <dbReference type="ARBA" id="ARBA00004123"/>
    </source>
</evidence>